<proteinExistence type="predicted"/>
<dbReference type="InterPro" id="IPR044730">
    <property type="entry name" value="RNase_H-like_dom_plant"/>
</dbReference>
<reference evidence="2 3" key="1">
    <citation type="submission" date="2018-06" db="EMBL/GenBank/DDBJ databases">
        <title>The Genome of Cuscuta australis (Dodder) Provides Insight into the Evolution of Plant Parasitism.</title>
        <authorList>
            <person name="Liu H."/>
        </authorList>
    </citation>
    <scope>NUCLEOTIDE SEQUENCE [LARGE SCALE GENOMIC DNA]</scope>
    <source>
        <strain evidence="3">cv. Yunnan</strain>
        <tissue evidence="2">Vines</tissue>
    </source>
</reference>
<accession>A0A328DX66</accession>
<comment type="caution">
    <text evidence="2">The sequence shown here is derived from an EMBL/GenBank/DDBJ whole genome shotgun (WGS) entry which is preliminary data.</text>
</comment>
<dbReference type="GO" id="GO:0003676">
    <property type="term" value="F:nucleic acid binding"/>
    <property type="evidence" value="ECO:0007669"/>
    <property type="project" value="InterPro"/>
</dbReference>
<dbReference type="PANTHER" id="PTHR47074:SF11">
    <property type="entry name" value="REVERSE TRANSCRIPTASE-LIKE PROTEIN"/>
    <property type="match status" value="1"/>
</dbReference>
<dbReference type="InterPro" id="IPR012337">
    <property type="entry name" value="RNaseH-like_sf"/>
</dbReference>
<dbReference type="InterPro" id="IPR036397">
    <property type="entry name" value="RNaseH_sf"/>
</dbReference>
<evidence type="ECO:0000313" key="2">
    <source>
        <dbReference type="EMBL" id="RAL49876.1"/>
    </source>
</evidence>
<dbReference type="PANTHER" id="PTHR47074">
    <property type="entry name" value="BNAC02G40300D PROTEIN"/>
    <property type="match status" value="1"/>
</dbReference>
<feature type="domain" description="RNase H type-1" evidence="1">
    <location>
        <begin position="52"/>
        <end position="174"/>
    </location>
</feature>
<dbReference type="AlphaFoldDB" id="A0A328DX66"/>
<gene>
    <name evidence="2" type="ORF">DM860_002167</name>
</gene>
<dbReference type="Gene3D" id="3.30.420.10">
    <property type="entry name" value="Ribonuclease H-like superfamily/Ribonuclease H"/>
    <property type="match status" value="1"/>
</dbReference>
<sequence>MATWEWRVLSPRVIVSWVQTVCCEGQGMAVRGMPQQPRLEEEPRSNIFRCYVDGALFVQSGGVVFGCVAFDPAGKFYGASNGMLRCHSYPLLAEVMAVREALSWLNARGVVDVDLFSDSQRVVQALKDRSFTSLSYIGSLIEDCRLLVLEFNVVNFLFISRSKNIIAHSLARKAEVSCDVWISSPPDFIFPNLMN</sequence>
<protein>
    <recommendedName>
        <fullName evidence="1">RNase H type-1 domain-containing protein</fullName>
    </recommendedName>
</protein>
<dbReference type="InterPro" id="IPR002156">
    <property type="entry name" value="RNaseH_domain"/>
</dbReference>
<keyword evidence="3" id="KW-1185">Reference proteome</keyword>
<dbReference type="Proteomes" id="UP000249390">
    <property type="component" value="Unassembled WGS sequence"/>
</dbReference>
<name>A0A328DX66_9ASTE</name>
<dbReference type="InterPro" id="IPR052929">
    <property type="entry name" value="RNase_H-like_EbsB-rel"/>
</dbReference>
<organism evidence="2 3">
    <name type="scientific">Cuscuta australis</name>
    <dbReference type="NCBI Taxonomy" id="267555"/>
    <lineage>
        <taxon>Eukaryota</taxon>
        <taxon>Viridiplantae</taxon>
        <taxon>Streptophyta</taxon>
        <taxon>Embryophyta</taxon>
        <taxon>Tracheophyta</taxon>
        <taxon>Spermatophyta</taxon>
        <taxon>Magnoliopsida</taxon>
        <taxon>eudicotyledons</taxon>
        <taxon>Gunneridae</taxon>
        <taxon>Pentapetalae</taxon>
        <taxon>asterids</taxon>
        <taxon>lamiids</taxon>
        <taxon>Solanales</taxon>
        <taxon>Convolvulaceae</taxon>
        <taxon>Cuscuteae</taxon>
        <taxon>Cuscuta</taxon>
        <taxon>Cuscuta subgen. Grammica</taxon>
        <taxon>Cuscuta sect. Cleistogrammica</taxon>
    </lineage>
</organism>
<dbReference type="SUPFAM" id="SSF53098">
    <property type="entry name" value="Ribonuclease H-like"/>
    <property type="match status" value="1"/>
</dbReference>
<evidence type="ECO:0000259" key="1">
    <source>
        <dbReference type="Pfam" id="PF13456"/>
    </source>
</evidence>
<dbReference type="CDD" id="cd06222">
    <property type="entry name" value="RNase_H_like"/>
    <property type="match status" value="1"/>
</dbReference>
<evidence type="ECO:0000313" key="3">
    <source>
        <dbReference type="Proteomes" id="UP000249390"/>
    </source>
</evidence>
<dbReference type="GO" id="GO:0004523">
    <property type="term" value="F:RNA-DNA hybrid ribonuclease activity"/>
    <property type="evidence" value="ECO:0007669"/>
    <property type="project" value="InterPro"/>
</dbReference>
<dbReference type="EMBL" id="NQVE01000076">
    <property type="protein sequence ID" value="RAL49876.1"/>
    <property type="molecule type" value="Genomic_DNA"/>
</dbReference>
<dbReference type="Pfam" id="PF13456">
    <property type="entry name" value="RVT_3"/>
    <property type="match status" value="1"/>
</dbReference>